<reference evidence="1 2" key="1">
    <citation type="journal article" date="2024" name="J Genomics">
        <title>Draft genome sequencing and assembly of Favolaschia claudopus CIRM-BRFM 2984 isolated from oak limbs.</title>
        <authorList>
            <person name="Navarro D."/>
            <person name="Drula E."/>
            <person name="Chaduli D."/>
            <person name="Cazenave R."/>
            <person name="Ahrendt S."/>
            <person name="Wang J."/>
            <person name="Lipzen A."/>
            <person name="Daum C."/>
            <person name="Barry K."/>
            <person name="Grigoriev I.V."/>
            <person name="Favel A."/>
            <person name="Rosso M.N."/>
            <person name="Martin F."/>
        </authorList>
    </citation>
    <scope>NUCLEOTIDE SEQUENCE [LARGE SCALE GENOMIC DNA]</scope>
    <source>
        <strain evidence="1 2">CIRM-BRFM 2984</strain>
    </source>
</reference>
<evidence type="ECO:0000313" key="2">
    <source>
        <dbReference type="Proteomes" id="UP001362999"/>
    </source>
</evidence>
<dbReference type="Proteomes" id="UP001362999">
    <property type="component" value="Unassembled WGS sequence"/>
</dbReference>
<protein>
    <submittedName>
        <fullName evidence="1">Uncharacterized protein</fullName>
    </submittedName>
</protein>
<name>A0AAW0AF96_9AGAR</name>
<proteinExistence type="predicted"/>
<dbReference type="EMBL" id="JAWWNJ010000070">
    <property type="protein sequence ID" value="KAK7007653.1"/>
    <property type="molecule type" value="Genomic_DNA"/>
</dbReference>
<organism evidence="1 2">
    <name type="scientific">Favolaschia claudopus</name>
    <dbReference type="NCBI Taxonomy" id="2862362"/>
    <lineage>
        <taxon>Eukaryota</taxon>
        <taxon>Fungi</taxon>
        <taxon>Dikarya</taxon>
        <taxon>Basidiomycota</taxon>
        <taxon>Agaricomycotina</taxon>
        <taxon>Agaricomycetes</taxon>
        <taxon>Agaricomycetidae</taxon>
        <taxon>Agaricales</taxon>
        <taxon>Marasmiineae</taxon>
        <taxon>Mycenaceae</taxon>
        <taxon>Favolaschia</taxon>
    </lineage>
</organism>
<dbReference type="AlphaFoldDB" id="A0AAW0AF96"/>
<keyword evidence="2" id="KW-1185">Reference proteome</keyword>
<evidence type="ECO:0000313" key="1">
    <source>
        <dbReference type="EMBL" id="KAK7007653.1"/>
    </source>
</evidence>
<accession>A0AAW0AF96</accession>
<comment type="caution">
    <text evidence="1">The sequence shown here is derived from an EMBL/GenBank/DDBJ whole genome shotgun (WGS) entry which is preliminary data.</text>
</comment>
<gene>
    <name evidence="1" type="ORF">R3P38DRAFT_3212064</name>
</gene>
<sequence length="666" mass="72014">MLSDQGWNGLSGLSPAPFPNDVLIHKRLPSPPLSPVAYMLDWNLDSKREDTLRNAKRKTLDDGSESAVYAILQSTRVPPACNLDRVRDDCPFTVEKFRGAFRAVPGFLAPARTVSASVIMPISVVIMIVRSPPSPSFLHASPPASRIARSIVPSLRTLCNPVYDSTCKSLAPTSTRRAATYPGPHSPSSSHPTCSMNRYMSLRMGYTCASRCRRRRGAFVSGSGHLLADRNSDAVDLQATRVRIPTFRVRFALLRCQPPPPSPWPPAYWLRHRNSSLGSRRVVRAAPIDGMRHCLPLTRGLVFNTARSPLLDGIDSGYTAATWDTSRCLYTFQTVLCIRIHRLLVAPEGMWPMTMLPTFNAPVATAAAFRLEDTSSEGLELLLRVVQELRIRFENAGFHVRNSRRHRHPDLVPPSLWTGVSFRINVQPAQHLSPAASAVWIQVSPNPIDACGVELALASDDAYSSQTPLLAWALVSTFGDWWRVSVRVGGWWGSSEASDAIAFVLQTVFGVSGTGVLVLNANAMSPQLVVSAVGGSPPCVGLLSSSYHLSNAGACGSSACTGSMEHLPPLPDCLASTGVLGAVPVAQRRGHLASVPVLPPSATVRSTPAPPATPPCLSKLPRPASPLFLLVVCSMCLDVDAVMLAIPHLSIDKGVRVSTKETCCWW</sequence>